<protein>
    <recommendedName>
        <fullName evidence="3">Putative glutamine amidotransferase domain-containing protein</fullName>
    </recommendedName>
</protein>
<dbReference type="SUPFAM" id="SSF53300">
    <property type="entry name" value="vWA-like"/>
    <property type="match status" value="1"/>
</dbReference>
<keyword evidence="2" id="KW-0812">Transmembrane</keyword>
<dbReference type="EMBL" id="LR593887">
    <property type="protein sequence ID" value="VTS08934.1"/>
    <property type="molecule type" value="Genomic_DNA"/>
</dbReference>
<evidence type="ECO:0000256" key="2">
    <source>
        <dbReference type="SAM" id="Phobius"/>
    </source>
</evidence>
<dbReference type="PANTHER" id="PTHR37947">
    <property type="entry name" value="BLL2462 PROTEIN"/>
    <property type="match status" value="1"/>
</dbReference>
<feature type="transmembrane region" description="Helical" evidence="2">
    <location>
        <begin position="53"/>
        <end position="72"/>
    </location>
</feature>
<keyword evidence="5" id="KW-1185">Reference proteome</keyword>
<dbReference type="SUPFAM" id="SSF52317">
    <property type="entry name" value="Class I glutamine amidotransferase-like"/>
    <property type="match status" value="1"/>
</dbReference>
<keyword evidence="2" id="KW-0472">Membrane</keyword>
<gene>
    <name evidence="4" type="ORF">GMBLW1_34040</name>
</gene>
<sequence length="790" mass="87508">MNSDSLWYAITRPAYPFSQGWVGLALLLGVAVVLIGLTIATYVNSPQTTRKRLFTLVLLRVLALLVALLVVLRPSLAIEEDPKLPSLLFLVADHSESMTIRDEFNNQSRWEALKAALEKSQPILDRLRDEQNVQVELYRFASEFDDKTDKLEPTTMPNGSRTDFGTMLARFADRLQNEPMPVRGMVVLSDGADNGIRRSALTEAERFRSLGVAVDTFGVGQQTTRGDTRDIALVAITPEPSPVAIKGKLTIKLRANAPGYEGAKVNVRLSFDDKEVKIEPVTLLKTTNNEFELTVDAPATPGEIKVVAKIDPLAGEITQLNNVIETYVTVTKEGLSVLVIDRLRLEEKFIREALSSDKRIRFYESIRQTDTPPAAGNDLLGLDQRFYDVIILGNVSARRLAAGNPQVLAKIAALVRDQGVGLLMMGGEDSFGGTPGQPGSGDWAGTPIADILPVEFDVAGQVDEPIDMVPTRDGLAHYLMRLDPLLANNELLWQKLNDPANKTRLNGMTRLGRPKVDATVLARVGDPVKGPPILVGRNAVGKGRTLAFGGDSTWMWRRLGIAQRIGQPSTREGVELHRRFWKQVVLWLAHQDEIEGNAYVLPEFRRLPVRGKQTLRMGLRGKSGVELPQSEFRYQVLAPGEEPNQSKERPPERDPDGKPRVPYEPTQPGEYRVFVSAKGKDVDGSEVVGEATARFLVYPDVSEEMLRQAADHDFLGRLAGLTNGNFRLAEELPKYLEELSNRPLPGLKPKPRFIPDWKRDGTPGFLPGVLILFVALLGLEWGLRRVWGMV</sequence>
<dbReference type="Proteomes" id="UP000464378">
    <property type="component" value="Chromosome"/>
</dbReference>
<dbReference type="Pfam" id="PF07090">
    <property type="entry name" value="GATase1_like"/>
    <property type="match status" value="1"/>
</dbReference>
<dbReference type="InterPro" id="IPR036465">
    <property type="entry name" value="vWFA_dom_sf"/>
</dbReference>
<evidence type="ECO:0000313" key="4">
    <source>
        <dbReference type="EMBL" id="VIP05789.1"/>
    </source>
</evidence>
<dbReference type="PANTHER" id="PTHR37947:SF1">
    <property type="entry name" value="BLL2462 PROTEIN"/>
    <property type="match status" value="1"/>
</dbReference>
<evidence type="ECO:0000256" key="1">
    <source>
        <dbReference type="SAM" id="MobiDB-lite"/>
    </source>
</evidence>
<dbReference type="PROSITE" id="PS50194">
    <property type="entry name" value="FILAMIN_REPEAT"/>
    <property type="match status" value="1"/>
</dbReference>
<dbReference type="AlphaFoldDB" id="A0A6C2YY80"/>
<dbReference type="EMBL" id="LR586016">
    <property type="protein sequence ID" value="VIP05789.1"/>
    <property type="molecule type" value="Genomic_DNA"/>
</dbReference>
<dbReference type="InterPro" id="IPR010768">
    <property type="entry name" value="GATase1-like"/>
</dbReference>
<proteinExistence type="predicted"/>
<feature type="transmembrane region" description="Helical" evidence="2">
    <location>
        <begin position="764"/>
        <end position="783"/>
    </location>
</feature>
<accession>A0A6C2YY80</accession>
<feature type="region of interest" description="Disordered" evidence="1">
    <location>
        <begin position="638"/>
        <end position="667"/>
    </location>
</feature>
<keyword evidence="2" id="KW-1133">Transmembrane helix</keyword>
<feature type="domain" description="Putative glutamine amidotransferase" evidence="3">
    <location>
        <begin position="403"/>
        <end position="560"/>
    </location>
</feature>
<dbReference type="Gene3D" id="3.40.50.880">
    <property type="match status" value="1"/>
</dbReference>
<feature type="compositionally biased region" description="Basic and acidic residues" evidence="1">
    <location>
        <begin position="644"/>
        <end position="661"/>
    </location>
</feature>
<organism evidence="4">
    <name type="scientific">Tuwongella immobilis</name>
    <dbReference type="NCBI Taxonomy" id="692036"/>
    <lineage>
        <taxon>Bacteria</taxon>
        <taxon>Pseudomonadati</taxon>
        <taxon>Planctomycetota</taxon>
        <taxon>Planctomycetia</taxon>
        <taxon>Gemmatales</taxon>
        <taxon>Gemmataceae</taxon>
        <taxon>Tuwongella</taxon>
    </lineage>
</organism>
<name>A0A6C2YY80_9BACT</name>
<dbReference type="InterPro" id="IPR029062">
    <property type="entry name" value="Class_I_gatase-like"/>
</dbReference>
<dbReference type="RefSeq" id="WP_162661022.1">
    <property type="nucleotide sequence ID" value="NZ_LR593887.1"/>
</dbReference>
<feature type="transmembrane region" description="Helical" evidence="2">
    <location>
        <begin position="20"/>
        <end position="41"/>
    </location>
</feature>
<reference evidence="4" key="1">
    <citation type="submission" date="2019-04" db="EMBL/GenBank/DDBJ databases">
        <authorList>
            <consortium name="Science for Life Laboratories"/>
        </authorList>
    </citation>
    <scope>NUCLEOTIDE SEQUENCE</scope>
    <source>
        <strain evidence="4">MBLW1</strain>
    </source>
</reference>
<evidence type="ECO:0000313" key="5">
    <source>
        <dbReference type="Proteomes" id="UP000464378"/>
    </source>
</evidence>
<dbReference type="Gene3D" id="3.40.50.410">
    <property type="entry name" value="von Willebrand factor, type A domain"/>
    <property type="match status" value="1"/>
</dbReference>
<dbReference type="InParanoid" id="A0A6C2YY80"/>
<dbReference type="InterPro" id="IPR017868">
    <property type="entry name" value="Filamin/ABP280_repeat-like"/>
</dbReference>
<dbReference type="CDD" id="cd00198">
    <property type="entry name" value="vWFA"/>
    <property type="match status" value="1"/>
</dbReference>
<evidence type="ECO:0000259" key="3">
    <source>
        <dbReference type="Pfam" id="PF07090"/>
    </source>
</evidence>
<dbReference type="KEGG" id="tim:GMBLW1_34040"/>